<evidence type="ECO:0000256" key="3">
    <source>
        <dbReference type="ARBA" id="ARBA00023125"/>
    </source>
</evidence>
<evidence type="ECO:0000256" key="4">
    <source>
        <dbReference type="ARBA" id="ARBA00023163"/>
    </source>
</evidence>
<dbReference type="PIRSF" id="PIRSF019251">
    <property type="entry name" value="Rv0465c"/>
    <property type="match status" value="1"/>
</dbReference>
<proteinExistence type="inferred from homology"/>
<dbReference type="STRING" id="1122156.SAMN02745117_02446"/>
<protein>
    <submittedName>
        <fullName evidence="6">Transcriptional regulator, XRE family</fullName>
    </submittedName>
</protein>
<dbReference type="PROSITE" id="PS50943">
    <property type="entry name" value="HTH_CROC1"/>
    <property type="match status" value="1"/>
</dbReference>
<dbReference type="Pfam" id="PF06114">
    <property type="entry name" value="Peptidase_M78"/>
    <property type="match status" value="1"/>
</dbReference>
<dbReference type="EMBL" id="FQUZ01000035">
    <property type="protein sequence ID" value="SHF69375.1"/>
    <property type="molecule type" value="Genomic_DNA"/>
</dbReference>
<accession>A0A1M5DR26</accession>
<dbReference type="SMART" id="SM00530">
    <property type="entry name" value="HTH_XRE"/>
    <property type="match status" value="1"/>
</dbReference>
<evidence type="ECO:0000259" key="5">
    <source>
        <dbReference type="PROSITE" id="PS50943"/>
    </source>
</evidence>
<dbReference type="InterPro" id="IPR010359">
    <property type="entry name" value="IrrE_HExxH"/>
</dbReference>
<keyword evidence="7" id="KW-1185">Reference proteome</keyword>
<dbReference type="InterPro" id="IPR018653">
    <property type="entry name" value="ScfR_C"/>
</dbReference>
<name>A0A1M5DR26_9BURK</name>
<evidence type="ECO:0000256" key="2">
    <source>
        <dbReference type="ARBA" id="ARBA00023015"/>
    </source>
</evidence>
<dbReference type="InterPro" id="IPR010982">
    <property type="entry name" value="Lambda_DNA-bd_dom_sf"/>
</dbReference>
<organism evidence="6 7">
    <name type="scientific">Lampropedia hyalina DSM 16112</name>
    <dbReference type="NCBI Taxonomy" id="1122156"/>
    <lineage>
        <taxon>Bacteria</taxon>
        <taxon>Pseudomonadati</taxon>
        <taxon>Pseudomonadota</taxon>
        <taxon>Betaproteobacteria</taxon>
        <taxon>Burkholderiales</taxon>
        <taxon>Comamonadaceae</taxon>
        <taxon>Lampropedia</taxon>
    </lineage>
</organism>
<feature type="domain" description="HTH cro/C1-type" evidence="5">
    <location>
        <begin position="5"/>
        <end position="59"/>
    </location>
</feature>
<dbReference type="InterPro" id="IPR050807">
    <property type="entry name" value="TransReg_Diox_bact_type"/>
</dbReference>
<gene>
    <name evidence="6" type="ORF">SAMN02745117_02446</name>
</gene>
<dbReference type="PANTHER" id="PTHR46797:SF23">
    <property type="entry name" value="HTH-TYPE TRANSCRIPTIONAL REGULATOR SUTR"/>
    <property type="match status" value="1"/>
</dbReference>
<evidence type="ECO:0000256" key="1">
    <source>
        <dbReference type="ARBA" id="ARBA00007227"/>
    </source>
</evidence>
<reference evidence="6 7" key="1">
    <citation type="submission" date="2016-11" db="EMBL/GenBank/DDBJ databases">
        <authorList>
            <person name="Jaros S."/>
            <person name="Januszkiewicz K."/>
            <person name="Wedrychowicz H."/>
        </authorList>
    </citation>
    <scope>NUCLEOTIDE SEQUENCE [LARGE SCALE GENOMIC DNA]</scope>
    <source>
        <strain evidence="6 7">DSM 16112</strain>
    </source>
</reference>
<keyword evidence="4" id="KW-0804">Transcription</keyword>
<comment type="similarity">
    <text evidence="1">Belongs to the short-chain fatty acyl-CoA assimilation regulator (ScfR) family.</text>
</comment>
<sequence>MGVRLRRLREEHSMTQAALARALEISPSYLNQIEQNQRPLTVSVLLKIGAVFGVDMQRFADNDEAHLIAELREIAPRLADFQNGSEASAANQISLAEIKELAANMPAVARALVGLHHRFQQTVEQLEGLRQQWGGERPDRESLAVMQPVAYEEVRDFFFARSNHIAVLDDAAEAFARNWKLPAGAAAIDELTGHLQRRHDVRTVYHLPGMAASAQSQAALVRRYDPISRILTLDASLSPGQKAFQLATQFALLEMGECIGQLVADTSFVAPQSRNLTRIGLANYYAGALLLPYTDFLHAAQQCRYDIEMLASRYGVGFETICHRLSTLQRAYNRGIPFFFIRVDRAGNISKRQSATHFHFSKIGGTCPLWNVYEAFSQPGRIVVQVAAMPDGRTYLWVARTVTHRGHGWGKPGKNFSVALGCDIRHAEELVYSQGLNLRDPSAAVPIGMGCKVCDRQGCVQRAFPPIGKPLDVDENQSLTLPYNVGQSRNAAPSVAQHPD</sequence>
<dbReference type="Pfam" id="PF09856">
    <property type="entry name" value="ScfRs"/>
    <property type="match status" value="1"/>
</dbReference>
<dbReference type="GO" id="GO:0005829">
    <property type="term" value="C:cytosol"/>
    <property type="evidence" value="ECO:0007669"/>
    <property type="project" value="TreeGrafter"/>
</dbReference>
<dbReference type="Proteomes" id="UP000184327">
    <property type="component" value="Unassembled WGS sequence"/>
</dbReference>
<dbReference type="GO" id="GO:0003677">
    <property type="term" value="F:DNA binding"/>
    <property type="evidence" value="ECO:0007669"/>
    <property type="project" value="UniProtKB-KW"/>
</dbReference>
<keyword evidence="2" id="KW-0805">Transcription regulation</keyword>
<evidence type="ECO:0000313" key="7">
    <source>
        <dbReference type="Proteomes" id="UP000184327"/>
    </source>
</evidence>
<dbReference type="GO" id="GO:0003700">
    <property type="term" value="F:DNA-binding transcription factor activity"/>
    <property type="evidence" value="ECO:0007669"/>
    <property type="project" value="TreeGrafter"/>
</dbReference>
<dbReference type="InterPro" id="IPR001387">
    <property type="entry name" value="Cro/C1-type_HTH"/>
</dbReference>
<dbReference type="Gene3D" id="1.10.260.40">
    <property type="entry name" value="lambda repressor-like DNA-binding domains"/>
    <property type="match status" value="1"/>
</dbReference>
<dbReference type="Pfam" id="PF01381">
    <property type="entry name" value="HTH_3"/>
    <property type="match status" value="1"/>
</dbReference>
<dbReference type="InterPro" id="IPR026281">
    <property type="entry name" value="HTH_RamB"/>
</dbReference>
<dbReference type="CDD" id="cd00093">
    <property type="entry name" value="HTH_XRE"/>
    <property type="match status" value="1"/>
</dbReference>
<dbReference type="SUPFAM" id="SSF47413">
    <property type="entry name" value="lambda repressor-like DNA-binding domains"/>
    <property type="match status" value="1"/>
</dbReference>
<dbReference type="AlphaFoldDB" id="A0A1M5DR26"/>
<dbReference type="PANTHER" id="PTHR46797">
    <property type="entry name" value="HTH-TYPE TRANSCRIPTIONAL REGULATOR"/>
    <property type="match status" value="1"/>
</dbReference>
<evidence type="ECO:0000313" key="6">
    <source>
        <dbReference type="EMBL" id="SHF69375.1"/>
    </source>
</evidence>
<keyword evidence="3" id="KW-0238">DNA-binding</keyword>